<keyword evidence="11" id="KW-1185">Reference proteome</keyword>
<evidence type="ECO:0000256" key="8">
    <source>
        <dbReference type="SAM" id="MobiDB-lite"/>
    </source>
</evidence>
<reference evidence="10" key="1">
    <citation type="submission" date="2025-08" db="UniProtKB">
        <authorList>
            <consortium name="Ensembl"/>
        </authorList>
    </citation>
    <scope>IDENTIFICATION</scope>
</reference>
<evidence type="ECO:0000256" key="3">
    <source>
        <dbReference type="ARBA" id="ARBA00023125"/>
    </source>
</evidence>
<dbReference type="SMART" id="SM00527">
    <property type="entry name" value="HMG17"/>
    <property type="match status" value="1"/>
</dbReference>
<feature type="compositionally biased region" description="Basic and acidic residues" evidence="8">
    <location>
        <begin position="1"/>
        <end position="21"/>
    </location>
</feature>
<evidence type="ECO:0000256" key="9">
    <source>
        <dbReference type="SAM" id="Phobius"/>
    </source>
</evidence>
<evidence type="ECO:0000256" key="5">
    <source>
        <dbReference type="ARBA" id="ARBA00037490"/>
    </source>
</evidence>
<evidence type="ECO:0000256" key="1">
    <source>
        <dbReference type="ARBA" id="ARBA00004123"/>
    </source>
</evidence>
<keyword evidence="4" id="KW-0539">Nucleus</keyword>
<sequence>MPKRKAAGDAKGDRAKVKEEPQITSARLSARSAPPKPEHKPKKAPAKKGEKGPKGEKGQADAGRDGKKSAESGDAPTHPEQKAEGAGPPRKVCISGNYGLRWLYSLKCYLLSSFVICIFLKGTYES</sequence>
<keyword evidence="9" id="KW-0472">Membrane</keyword>
<name>A0A8C7AG85_NEOVI</name>
<evidence type="ECO:0000256" key="4">
    <source>
        <dbReference type="ARBA" id="ARBA00023242"/>
    </source>
</evidence>
<comment type="similarity">
    <text evidence="2">Belongs to the HMGN family.</text>
</comment>
<evidence type="ECO:0000256" key="2">
    <source>
        <dbReference type="ARBA" id="ARBA00007696"/>
    </source>
</evidence>
<proteinExistence type="inferred from homology"/>
<dbReference type="PRINTS" id="PR00925">
    <property type="entry name" value="NONHISHMG17"/>
</dbReference>
<protein>
    <recommendedName>
        <fullName evidence="6">Non-histone chromosomal protein HMG-17</fullName>
    </recommendedName>
    <alternativeName>
        <fullName evidence="7">High mobility group nucleosome-binding domain-containing protein 2</fullName>
    </alternativeName>
</protein>
<dbReference type="Proteomes" id="UP000694425">
    <property type="component" value="Unplaced"/>
</dbReference>
<dbReference type="PANTHER" id="PTHR23087">
    <property type="entry name" value="NONHISTONE CHROMOSOMAL PROTEIN HMG"/>
    <property type="match status" value="1"/>
</dbReference>
<dbReference type="AlphaFoldDB" id="A0A8C7AG85"/>
<evidence type="ECO:0000256" key="6">
    <source>
        <dbReference type="ARBA" id="ARBA00040304"/>
    </source>
</evidence>
<dbReference type="GO" id="GO:0005634">
    <property type="term" value="C:nucleus"/>
    <property type="evidence" value="ECO:0007669"/>
    <property type="project" value="UniProtKB-SubCell"/>
</dbReference>
<comment type="subcellular location">
    <subcellularLocation>
        <location evidence="1">Nucleus</location>
    </subcellularLocation>
</comment>
<evidence type="ECO:0000313" key="11">
    <source>
        <dbReference type="Proteomes" id="UP000694425"/>
    </source>
</evidence>
<reference evidence="10" key="2">
    <citation type="submission" date="2025-09" db="UniProtKB">
        <authorList>
            <consortium name="Ensembl"/>
        </authorList>
    </citation>
    <scope>IDENTIFICATION</scope>
</reference>
<dbReference type="GO" id="GO:0000785">
    <property type="term" value="C:chromatin"/>
    <property type="evidence" value="ECO:0007669"/>
    <property type="project" value="InterPro"/>
</dbReference>
<dbReference type="Pfam" id="PF01101">
    <property type="entry name" value="HMG14_17"/>
    <property type="match status" value="1"/>
</dbReference>
<dbReference type="PANTHER" id="PTHR23087:SF13">
    <property type="entry name" value="NON-HISTONE CHROMOSOMAL PROTEIN HMG-17"/>
    <property type="match status" value="1"/>
</dbReference>
<keyword evidence="3" id="KW-0238">DNA-binding</keyword>
<keyword evidence="9" id="KW-0812">Transmembrane</keyword>
<evidence type="ECO:0000256" key="7">
    <source>
        <dbReference type="ARBA" id="ARBA00042290"/>
    </source>
</evidence>
<comment type="function">
    <text evidence="5">Binds to the inner side of the nucleosomal DNA thus altering the interaction between the DNA and the histone octamer. May be involved in the process which maintains transcribable genes in a unique chromatin conformation.</text>
</comment>
<dbReference type="GO" id="GO:0006325">
    <property type="term" value="P:chromatin organization"/>
    <property type="evidence" value="ECO:0007669"/>
    <property type="project" value="TreeGrafter"/>
</dbReference>
<feature type="region of interest" description="Disordered" evidence="8">
    <location>
        <begin position="1"/>
        <end position="91"/>
    </location>
</feature>
<keyword evidence="9" id="KW-1133">Transmembrane helix</keyword>
<dbReference type="GO" id="GO:0031492">
    <property type="term" value="F:nucleosomal DNA binding"/>
    <property type="evidence" value="ECO:0007669"/>
    <property type="project" value="InterPro"/>
</dbReference>
<dbReference type="Ensembl" id="ENSNVIT00000009628.1">
    <property type="protein sequence ID" value="ENSNVIP00000008224.1"/>
    <property type="gene ID" value="ENSNVIG00000006524.1"/>
</dbReference>
<accession>A0A8C7AG85</accession>
<evidence type="ECO:0000313" key="10">
    <source>
        <dbReference type="Ensembl" id="ENSNVIP00000008224.1"/>
    </source>
</evidence>
<dbReference type="InterPro" id="IPR000079">
    <property type="entry name" value="HMGN_fam"/>
</dbReference>
<feature type="compositionally biased region" description="Basic and acidic residues" evidence="8">
    <location>
        <begin position="47"/>
        <end position="83"/>
    </location>
</feature>
<organism evidence="10 11">
    <name type="scientific">Neovison vison</name>
    <name type="common">American mink</name>
    <name type="synonym">Mustela vison</name>
    <dbReference type="NCBI Taxonomy" id="452646"/>
    <lineage>
        <taxon>Eukaryota</taxon>
        <taxon>Metazoa</taxon>
        <taxon>Chordata</taxon>
        <taxon>Craniata</taxon>
        <taxon>Vertebrata</taxon>
        <taxon>Euteleostomi</taxon>
        <taxon>Mammalia</taxon>
        <taxon>Eutheria</taxon>
        <taxon>Laurasiatheria</taxon>
        <taxon>Carnivora</taxon>
        <taxon>Caniformia</taxon>
        <taxon>Musteloidea</taxon>
        <taxon>Mustelidae</taxon>
        <taxon>Mustelinae</taxon>
        <taxon>Neogale</taxon>
    </lineage>
</organism>
<feature type="transmembrane region" description="Helical" evidence="9">
    <location>
        <begin position="102"/>
        <end position="120"/>
    </location>
</feature>
<dbReference type="GeneTree" id="ENSGT00950000182802"/>